<dbReference type="PANTHER" id="PTHR33377">
    <property type="entry name" value="OS10G0134700 PROTEIN-RELATED"/>
    <property type="match status" value="1"/>
</dbReference>
<gene>
    <name evidence="2" type="ORF">PVAP13_3KG402200</name>
</gene>
<dbReference type="InterPro" id="IPR002182">
    <property type="entry name" value="NB-ARC"/>
</dbReference>
<dbReference type="AlphaFoldDB" id="A0A8T0V3N0"/>
<organism evidence="2 3">
    <name type="scientific">Panicum virgatum</name>
    <name type="common">Blackwell switchgrass</name>
    <dbReference type="NCBI Taxonomy" id="38727"/>
    <lineage>
        <taxon>Eukaryota</taxon>
        <taxon>Viridiplantae</taxon>
        <taxon>Streptophyta</taxon>
        <taxon>Embryophyta</taxon>
        <taxon>Tracheophyta</taxon>
        <taxon>Spermatophyta</taxon>
        <taxon>Magnoliopsida</taxon>
        <taxon>Liliopsida</taxon>
        <taxon>Poales</taxon>
        <taxon>Poaceae</taxon>
        <taxon>PACMAD clade</taxon>
        <taxon>Panicoideae</taxon>
        <taxon>Panicodae</taxon>
        <taxon>Paniceae</taxon>
        <taxon>Panicinae</taxon>
        <taxon>Panicum</taxon>
        <taxon>Panicum sect. Hiantes</taxon>
    </lineage>
</organism>
<dbReference type="Pfam" id="PF00931">
    <property type="entry name" value="NB-ARC"/>
    <property type="match status" value="1"/>
</dbReference>
<evidence type="ECO:0000313" key="2">
    <source>
        <dbReference type="EMBL" id="KAG2629048.1"/>
    </source>
</evidence>
<dbReference type="EMBL" id="CM029041">
    <property type="protein sequence ID" value="KAG2629048.1"/>
    <property type="molecule type" value="Genomic_DNA"/>
</dbReference>
<dbReference type="SUPFAM" id="SSF52540">
    <property type="entry name" value="P-loop containing nucleoside triphosphate hydrolases"/>
    <property type="match status" value="1"/>
</dbReference>
<dbReference type="Gene3D" id="3.40.50.300">
    <property type="entry name" value="P-loop containing nucleotide triphosphate hydrolases"/>
    <property type="match status" value="1"/>
</dbReference>
<dbReference type="PRINTS" id="PR00364">
    <property type="entry name" value="DISEASERSIST"/>
</dbReference>
<proteinExistence type="predicted"/>
<protein>
    <recommendedName>
        <fullName evidence="1">NB-ARC domain-containing protein</fullName>
    </recommendedName>
</protein>
<dbReference type="Proteomes" id="UP000823388">
    <property type="component" value="Chromosome 3K"/>
</dbReference>
<feature type="domain" description="NB-ARC" evidence="1">
    <location>
        <begin position="183"/>
        <end position="351"/>
    </location>
</feature>
<dbReference type="InterPro" id="IPR027417">
    <property type="entry name" value="P-loop_NTPase"/>
</dbReference>
<comment type="caution">
    <text evidence="2">The sequence shown here is derived from an EMBL/GenBank/DDBJ whole genome shotgun (WGS) entry which is preliminary data.</text>
</comment>
<dbReference type="PANTHER" id="PTHR33377:SF101">
    <property type="entry name" value="NB-ARC DOMAIN CONTAINING PROTEIN, EXPRESSED"/>
    <property type="match status" value="1"/>
</dbReference>
<dbReference type="GO" id="GO:0043531">
    <property type="term" value="F:ADP binding"/>
    <property type="evidence" value="ECO:0007669"/>
    <property type="project" value="InterPro"/>
</dbReference>
<accession>A0A8T0V3N0</accession>
<evidence type="ECO:0000259" key="1">
    <source>
        <dbReference type="Pfam" id="PF00931"/>
    </source>
</evidence>
<sequence>MAEAFISAVISDMVSRAISILIGRSTGQESINAKLTRIHHMLIKIGSAVEEAKGKQITNHGTLEWLSELISGMYQGRYFLDISKGGSQNLVDVNDNKGVPYPFLLSSFNPAKRLRISASSIKTLFSNDDSILEINNVLANLQNLSVGIREFVMLLDNCPPILKPLRTNLYVDCEMFGRHVERERVINFLLHKGNPSERKLDILPIIGNVGVGKTTLVQHVCEDVRVRSHFSSILLSDFFTLTVMENSETRIVLNSKYSTGDFGNFNGLLQTFKRKLNNKRFLMVFENVDSEKKQMLQVLLSNLGSCKQGSKVIVTSPHNHTASIGTVQPIKLSILPCEKFWFYFKALAFPDADFEENFPRMAAIGMAMAKKLNGSFFGAKIIGALLKVHPNIQFWSEALRSSIWDLPVLGSSLPYISDVANYFLSRQVTMCHVNMHTSKTNFENRALSTLQDVCIQSSPPIGKKKILDDKGNALNLHVLLCKSVLPFHCVYYVAHCHVRAARDGCGLSELFHCRNVLDADMVSCNIPALILSSPGGSSSYV</sequence>
<keyword evidence="3" id="KW-1185">Reference proteome</keyword>
<dbReference type="OrthoDB" id="648973at2759"/>
<reference evidence="2 3" key="1">
    <citation type="submission" date="2020-05" db="EMBL/GenBank/DDBJ databases">
        <title>WGS assembly of Panicum virgatum.</title>
        <authorList>
            <person name="Lovell J.T."/>
            <person name="Jenkins J."/>
            <person name="Shu S."/>
            <person name="Juenger T.E."/>
            <person name="Schmutz J."/>
        </authorList>
    </citation>
    <scope>NUCLEOTIDE SEQUENCE [LARGE SCALE GENOMIC DNA]</scope>
    <source>
        <strain evidence="3">cv. AP13</strain>
    </source>
</reference>
<name>A0A8T0V3N0_PANVG</name>
<evidence type="ECO:0000313" key="3">
    <source>
        <dbReference type="Proteomes" id="UP000823388"/>
    </source>
</evidence>